<dbReference type="Gramene" id="OIW06374">
    <property type="protein sequence ID" value="OIW06374"/>
    <property type="gene ID" value="TanjilG_15019"/>
</dbReference>
<dbReference type="EMBL" id="CM007368">
    <property type="protein sequence ID" value="OIW06374.1"/>
    <property type="molecule type" value="Genomic_DNA"/>
</dbReference>
<dbReference type="SMART" id="SM00365">
    <property type="entry name" value="LRR_SD22"/>
    <property type="match status" value="7"/>
</dbReference>
<keyword evidence="6" id="KW-0732">Signal</keyword>
<reference evidence="15 16" key="1">
    <citation type="journal article" date="2017" name="Plant Biotechnol. J.">
        <title>A comprehensive draft genome sequence for lupin (Lupinus angustifolius), an emerging health food: insights into plant-microbe interactions and legume evolution.</title>
        <authorList>
            <person name="Hane J.K."/>
            <person name="Ming Y."/>
            <person name="Kamphuis L.G."/>
            <person name="Nelson M.N."/>
            <person name="Garg G."/>
            <person name="Atkins C.A."/>
            <person name="Bayer P.E."/>
            <person name="Bravo A."/>
            <person name="Bringans S."/>
            <person name="Cannon S."/>
            <person name="Edwards D."/>
            <person name="Foley R."/>
            <person name="Gao L.L."/>
            <person name="Harrison M.J."/>
            <person name="Huang W."/>
            <person name="Hurgobin B."/>
            <person name="Li S."/>
            <person name="Liu C.W."/>
            <person name="McGrath A."/>
            <person name="Morahan G."/>
            <person name="Murray J."/>
            <person name="Weller J."/>
            <person name="Jian J."/>
            <person name="Singh K.B."/>
        </authorList>
    </citation>
    <scope>NUCLEOTIDE SEQUENCE</scope>
    <source>
        <strain evidence="16">cv. Tanjil</strain>
        <tissue evidence="15">Whole plant</tissue>
    </source>
</reference>
<accession>A0A4P1RAF8</accession>
<evidence type="ECO:0000256" key="7">
    <source>
        <dbReference type="ARBA" id="ARBA00022737"/>
    </source>
</evidence>
<dbReference type="SMART" id="SM00369">
    <property type="entry name" value="LRR_TYP"/>
    <property type="match status" value="6"/>
</dbReference>
<evidence type="ECO:0000256" key="3">
    <source>
        <dbReference type="ARBA" id="ARBA00022475"/>
    </source>
</evidence>
<keyword evidence="3" id="KW-1003">Cell membrane</keyword>
<dbReference type="PRINTS" id="PR00019">
    <property type="entry name" value="LEURICHRPT"/>
</dbReference>
<dbReference type="Pfam" id="PF23598">
    <property type="entry name" value="LRR_14"/>
    <property type="match status" value="1"/>
</dbReference>
<dbReference type="InterPro" id="IPR032675">
    <property type="entry name" value="LRR_dom_sf"/>
</dbReference>
<dbReference type="InterPro" id="IPR001611">
    <property type="entry name" value="Leu-rich_rpt"/>
</dbReference>
<dbReference type="FunFam" id="3.80.10.10:FF:000041">
    <property type="entry name" value="LRR receptor-like serine/threonine-protein kinase ERECTA"/>
    <property type="match status" value="1"/>
</dbReference>
<evidence type="ECO:0000313" key="16">
    <source>
        <dbReference type="Proteomes" id="UP000188354"/>
    </source>
</evidence>
<feature type="domain" description="Disease resistance R13L4/SHOC-2-like LRR" evidence="14">
    <location>
        <begin position="65"/>
        <end position="358"/>
    </location>
</feature>
<evidence type="ECO:0000259" key="13">
    <source>
        <dbReference type="Pfam" id="PF08263"/>
    </source>
</evidence>
<dbReference type="FunFam" id="3.80.10.10:FF:000095">
    <property type="entry name" value="LRR receptor-like serine/threonine-protein kinase GSO1"/>
    <property type="match status" value="1"/>
</dbReference>
<keyword evidence="4" id="KW-0433">Leucine-rich repeat</keyword>
<keyword evidence="8 12" id="KW-1133">Transmembrane helix</keyword>
<evidence type="ECO:0000256" key="12">
    <source>
        <dbReference type="SAM" id="Phobius"/>
    </source>
</evidence>
<dbReference type="AlphaFoldDB" id="A0A4P1RAF8"/>
<keyword evidence="5 12" id="KW-0812">Transmembrane</keyword>
<dbReference type="GO" id="GO:0005886">
    <property type="term" value="C:plasma membrane"/>
    <property type="evidence" value="ECO:0007669"/>
    <property type="project" value="UniProtKB-SubCell"/>
</dbReference>
<comment type="subcellular location">
    <subcellularLocation>
        <location evidence="1">Cell membrane</location>
        <topology evidence="1">Single-pass type I membrane protein</topology>
    </subcellularLocation>
</comment>
<dbReference type="PANTHER" id="PTHR48063">
    <property type="entry name" value="LRR RECEPTOR-LIKE KINASE"/>
    <property type="match status" value="1"/>
</dbReference>
<feature type="domain" description="Leucine-rich repeat-containing N-terminal plant-type" evidence="13">
    <location>
        <begin position="16"/>
        <end position="59"/>
    </location>
</feature>
<evidence type="ECO:0000256" key="4">
    <source>
        <dbReference type="ARBA" id="ARBA00022614"/>
    </source>
</evidence>
<dbReference type="SUPFAM" id="SSF52058">
    <property type="entry name" value="L domain-like"/>
    <property type="match status" value="3"/>
</dbReference>
<evidence type="ECO:0000256" key="5">
    <source>
        <dbReference type="ARBA" id="ARBA00022692"/>
    </source>
</evidence>
<dbReference type="Proteomes" id="UP000188354">
    <property type="component" value="Chromosome LG08"/>
</dbReference>
<dbReference type="Gene3D" id="3.80.10.10">
    <property type="entry name" value="Ribonuclease Inhibitor"/>
    <property type="match status" value="4"/>
</dbReference>
<dbReference type="Pfam" id="PF00560">
    <property type="entry name" value="LRR_1"/>
    <property type="match status" value="7"/>
</dbReference>
<keyword evidence="7" id="KW-0677">Repeat</keyword>
<proteinExistence type="inferred from homology"/>
<evidence type="ECO:0000256" key="2">
    <source>
        <dbReference type="ARBA" id="ARBA00009592"/>
    </source>
</evidence>
<evidence type="ECO:0000256" key="1">
    <source>
        <dbReference type="ARBA" id="ARBA00004251"/>
    </source>
</evidence>
<dbReference type="Pfam" id="PF08263">
    <property type="entry name" value="LRRNT_2"/>
    <property type="match status" value="1"/>
</dbReference>
<dbReference type="InterPro" id="IPR055414">
    <property type="entry name" value="LRR_R13L4/SHOC2-like"/>
</dbReference>
<feature type="transmembrane region" description="Helical" evidence="12">
    <location>
        <begin position="860"/>
        <end position="883"/>
    </location>
</feature>
<comment type="similarity">
    <text evidence="2">Belongs to the RLP family.</text>
</comment>
<keyword evidence="11" id="KW-0325">Glycoprotein</keyword>
<evidence type="ECO:0000259" key="14">
    <source>
        <dbReference type="Pfam" id="PF23598"/>
    </source>
</evidence>
<keyword evidence="9 12" id="KW-0472">Membrane</keyword>
<dbReference type="InterPro" id="IPR003591">
    <property type="entry name" value="Leu-rich_rpt_typical-subtyp"/>
</dbReference>
<keyword evidence="16" id="KW-1185">Reference proteome</keyword>
<name>A0A4P1RAF8_LUPAN</name>
<dbReference type="InterPro" id="IPR046956">
    <property type="entry name" value="RLP23-like"/>
</dbReference>
<gene>
    <name evidence="15" type="ORF">TanjilG_15019</name>
</gene>
<dbReference type="PANTHER" id="PTHR48063:SF98">
    <property type="entry name" value="LRR RECEPTOR-LIKE SERINE_THREONINE-PROTEIN KINASE FLS2"/>
    <property type="match status" value="1"/>
</dbReference>
<evidence type="ECO:0000313" key="15">
    <source>
        <dbReference type="EMBL" id="OIW06374.1"/>
    </source>
</evidence>
<sequence length="919" mass="103400">MLQVEFVSAEEVRCIESERQVLLNFKASLVDYDGSLCLSTWGAEEDKRECCQWMGVGCSNQTSHVEILNIGGCQLRGEIPIFLMDLQHLKYLDLSFNKLGGSIPRQLGYLPKLKYLDLNFNNLVGSLPSQLGNLSKLQFLDLSFNDLEGTIPSQLGKLSSLHTLFLKFNGLKFDNENHMGGQWLSNLSLLTHLDLSEVSNLNNSNTLLQMIDSNQITGTLPDLTVFPSLKILSLDTNRLSGKIPDTIKLPPHFESLDVSSNSLEGGIPKSFGNACTLRSLRFFNNSLNEELQLIIHHLSGCARHSLQELHLDSNHINGTMCDFSTFSSLKGLYLSENRVNGKILENISFPPQLETLDIAENSSKGVITDYHFANMSKLQFLDLSDNSWALIFSHNWIPPFQLEIIQLRSCKLGPSFPKWLQTQFYFTMLDISHAGISDNVPEWFWPLVATNLILMDISYNNLMGTIPNFPLRLIEFPLISLAANQFEGPIPPFLRRALELDLSKNKFSDSTLFICANGTNKGLGKLDLSHNLLSGKIPDCWNNFKSLAYLDLSNNNLSGQIPSTIGSAVELKVLILRNNSLIGNLHSSLRSCTKLVMLDVGENKLSGVIPSWIGGTLQQLKMLILRRNHFSEKLPLSLCYLSNIYFLDLSSNNLNGQIPKCFKNFSAMAEDEFLLHDAPTYTMNHTFELHFYPTTYIYDYDLIALLMWKGVESIFKNDKMLLKGIDLSSNQLTNEIPSEIEDLVGLVSLNLSRNNLSGKIPLKIGRLTSLDFLDLSRNHLSGSIPSSLTQIDRLSVLDLSHNYLSGEIPTGTQLQSFNASSYEDNLNLCGMPLQKDCTKEEPSKEPLIKFDEDEDSLLCLGFYISMAFGFVIGFWGIIGPIAVKRSWRHAYFRFFNDLADDIYVRIAITVAKWKLWLKD</sequence>
<dbReference type="FunFam" id="3.80.10.10:FF:001347">
    <property type="entry name" value="LRR receptor-like serine/threonine-protein kinase GSO2"/>
    <property type="match status" value="1"/>
</dbReference>
<protein>
    <submittedName>
        <fullName evidence="15">Uncharacterized protein</fullName>
    </submittedName>
</protein>
<evidence type="ECO:0000256" key="8">
    <source>
        <dbReference type="ARBA" id="ARBA00022989"/>
    </source>
</evidence>
<dbReference type="STRING" id="3871.A0A4P1RAF8"/>
<evidence type="ECO:0000256" key="11">
    <source>
        <dbReference type="ARBA" id="ARBA00023180"/>
    </source>
</evidence>
<dbReference type="InterPro" id="IPR013210">
    <property type="entry name" value="LRR_N_plant-typ"/>
</dbReference>
<organism evidence="15 16">
    <name type="scientific">Lupinus angustifolius</name>
    <name type="common">Narrow-leaved blue lupine</name>
    <dbReference type="NCBI Taxonomy" id="3871"/>
    <lineage>
        <taxon>Eukaryota</taxon>
        <taxon>Viridiplantae</taxon>
        <taxon>Streptophyta</taxon>
        <taxon>Embryophyta</taxon>
        <taxon>Tracheophyta</taxon>
        <taxon>Spermatophyta</taxon>
        <taxon>Magnoliopsida</taxon>
        <taxon>eudicotyledons</taxon>
        <taxon>Gunneridae</taxon>
        <taxon>Pentapetalae</taxon>
        <taxon>rosids</taxon>
        <taxon>fabids</taxon>
        <taxon>Fabales</taxon>
        <taxon>Fabaceae</taxon>
        <taxon>Papilionoideae</taxon>
        <taxon>50 kb inversion clade</taxon>
        <taxon>genistoids sensu lato</taxon>
        <taxon>core genistoids</taxon>
        <taxon>Genisteae</taxon>
        <taxon>Lupinus</taxon>
    </lineage>
</organism>
<evidence type="ECO:0000256" key="6">
    <source>
        <dbReference type="ARBA" id="ARBA00022729"/>
    </source>
</evidence>
<keyword evidence="10" id="KW-0675">Receptor</keyword>
<evidence type="ECO:0000256" key="9">
    <source>
        <dbReference type="ARBA" id="ARBA00023136"/>
    </source>
</evidence>
<dbReference type="FunFam" id="3.80.10.10:FF:000111">
    <property type="entry name" value="LRR receptor-like serine/threonine-protein kinase ERECTA"/>
    <property type="match status" value="1"/>
</dbReference>
<evidence type="ECO:0000256" key="10">
    <source>
        <dbReference type="ARBA" id="ARBA00023170"/>
    </source>
</evidence>